<organism evidence="1 2">
    <name type="scientific">Piloderma croceum (strain F 1598)</name>
    <dbReference type="NCBI Taxonomy" id="765440"/>
    <lineage>
        <taxon>Eukaryota</taxon>
        <taxon>Fungi</taxon>
        <taxon>Dikarya</taxon>
        <taxon>Basidiomycota</taxon>
        <taxon>Agaricomycotina</taxon>
        <taxon>Agaricomycetes</taxon>
        <taxon>Agaricomycetidae</taxon>
        <taxon>Atheliales</taxon>
        <taxon>Atheliaceae</taxon>
        <taxon>Piloderma</taxon>
    </lineage>
</organism>
<evidence type="ECO:0000313" key="2">
    <source>
        <dbReference type="Proteomes" id="UP000054166"/>
    </source>
</evidence>
<dbReference type="InParanoid" id="A0A0C3FID1"/>
<name>A0A0C3FID1_PILCF</name>
<dbReference type="OrthoDB" id="3181351at2759"/>
<gene>
    <name evidence="1" type="ORF">PILCRDRAFT_10295</name>
</gene>
<accession>A0A0C3FID1</accession>
<dbReference type="Proteomes" id="UP000054166">
    <property type="component" value="Unassembled WGS sequence"/>
</dbReference>
<dbReference type="HOGENOM" id="CLU_032278_2_0_1"/>
<evidence type="ECO:0000313" key="1">
    <source>
        <dbReference type="EMBL" id="KIM79459.1"/>
    </source>
</evidence>
<protein>
    <submittedName>
        <fullName evidence="1">Uncharacterized protein</fullName>
    </submittedName>
</protein>
<reference evidence="2" key="2">
    <citation type="submission" date="2015-01" db="EMBL/GenBank/DDBJ databases">
        <title>Evolutionary Origins and Diversification of the Mycorrhizal Mutualists.</title>
        <authorList>
            <consortium name="DOE Joint Genome Institute"/>
            <consortium name="Mycorrhizal Genomics Consortium"/>
            <person name="Kohler A."/>
            <person name="Kuo A."/>
            <person name="Nagy L.G."/>
            <person name="Floudas D."/>
            <person name="Copeland A."/>
            <person name="Barry K.W."/>
            <person name="Cichocki N."/>
            <person name="Veneault-Fourrey C."/>
            <person name="LaButti K."/>
            <person name="Lindquist E.A."/>
            <person name="Lipzen A."/>
            <person name="Lundell T."/>
            <person name="Morin E."/>
            <person name="Murat C."/>
            <person name="Riley R."/>
            <person name="Ohm R."/>
            <person name="Sun H."/>
            <person name="Tunlid A."/>
            <person name="Henrissat B."/>
            <person name="Grigoriev I.V."/>
            <person name="Hibbett D.S."/>
            <person name="Martin F."/>
        </authorList>
    </citation>
    <scope>NUCLEOTIDE SEQUENCE [LARGE SCALE GENOMIC DNA]</scope>
    <source>
        <strain evidence="2">F 1598</strain>
    </source>
</reference>
<reference evidence="1 2" key="1">
    <citation type="submission" date="2014-04" db="EMBL/GenBank/DDBJ databases">
        <authorList>
            <consortium name="DOE Joint Genome Institute"/>
            <person name="Kuo A."/>
            <person name="Tarkka M."/>
            <person name="Buscot F."/>
            <person name="Kohler A."/>
            <person name="Nagy L.G."/>
            <person name="Floudas D."/>
            <person name="Copeland A."/>
            <person name="Barry K.W."/>
            <person name="Cichocki N."/>
            <person name="Veneault-Fourrey C."/>
            <person name="LaButti K."/>
            <person name="Lindquist E.A."/>
            <person name="Lipzen A."/>
            <person name="Lundell T."/>
            <person name="Morin E."/>
            <person name="Murat C."/>
            <person name="Sun H."/>
            <person name="Tunlid A."/>
            <person name="Henrissat B."/>
            <person name="Grigoriev I.V."/>
            <person name="Hibbett D.S."/>
            <person name="Martin F."/>
            <person name="Nordberg H.P."/>
            <person name="Cantor M.N."/>
            <person name="Hua S.X."/>
        </authorList>
    </citation>
    <scope>NUCLEOTIDE SEQUENCE [LARGE SCALE GENOMIC DNA]</scope>
    <source>
        <strain evidence="1 2">F 1598</strain>
    </source>
</reference>
<proteinExistence type="predicted"/>
<keyword evidence="2" id="KW-1185">Reference proteome</keyword>
<sequence length="313" mass="35110">MRRKACAPQPRKIFKNRDLPSGCQTNDAWRRAFIPTYLWWVATQEDPWALDDEKALKAMQHVWDAIYEQKVKYTITLNDLVSSIAHQRSSDSWCNATGSAGLSIVNALFDADDEFNTNEARQNFAVDNYQELGICVRKYRFGGPFLGPLILETFAAHFTVIRGAKKVPTLEVLAALEDADSSEKKPEDKLVGPNQPIGALAMATAAVERAFTLWANHNITMESVDDSKKSGKALVLKPGIDDSTLKDLAFNDHRWGKKTREYMVSVKCLTEESFNEICDRAKQLSKSTWKAERAGSPSVEVAQKPLDRRALLV</sequence>
<dbReference type="EMBL" id="KN833009">
    <property type="protein sequence ID" value="KIM79459.1"/>
    <property type="molecule type" value="Genomic_DNA"/>
</dbReference>
<dbReference type="AlphaFoldDB" id="A0A0C3FID1"/>